<keyword evidence="2" id="KW-1185">Reference proteome</keyword>
<accession>A0ACB8AUN3</accession>
<comment type="caution">
    <text evidence="1">The sequence shown here is derived from an EMBL/GenBank/DDBJ whole genome shotgun (WGS) entry which is preliminary data.</text>
</comment>
<sequence length="74" mass="7783">MLSNTLSGGAVKGVDAVEHIASPVTFDAEDPYELITPAINGTVGMLHSVLKHGWSGTLENIPQLLSATHTSVER</sequence>
<name>A0ACB8AUN3_9AGAM</name>
<reference evidence="1" key="1">
    <citation type="journal article" date="2021" name="New Phytol.">
        <title>Evolutionary innovations through gain and loss of genes in the ectomycorrhizal Boletales.</title>
        <authorList>
            <person name="Wu G."/>
            <person name="Miyauchi S."/>
            <person name="Morin E."/>
            <person name="Kuo A."/>
            <person name="Drula E."/>
            <person name="Varga T."/>
            <person name="Kohler A."/>
            <person name="Feng B."/>
            <person name="Cao Y."/>
            <person name="Lipzen A."/>
            <person name="Daum C."/>
            <person name="Hundley H."/>
            <person name="Pangilinan J."/>
            <person name="Johnson J."/>
            <person name="Barry K."/>
            <person name="LaButti K."/>
            <person name="Ng V."/>
            <person name="Ahrendt S."/>
            <person name="Min B."/>
            <person name="Choi I.G."/>
            <person name="Park H."/>
            <person name="Plett J.M."/>
            <person name="Magnuson J."/>
            <person name="Spatafora J.W."/>
            <person name="Nagy L.G."/>
            <person name="Henrissat B."/>
            <person name="Grigoriev I.V."/>
            <person name="Yang Z.L."/>
            <person name="Xu J."/>
            <person name="Martin F.M."/>
        </authorList>
    </citation>
    <scope>NUCLEOTIDE SEQUENCE</scope>
    <source>
        <strain evidence="1">KUC20120723A-06</strain>
    </source>
</reference>
<organism evidence="1 2">
    <name type="scientific">Leucogyrophana mollusca</name>
    <dbReference type="NCBI Taxonomy" id="85980"/>
    <lineage>
        <taxon>Eukaryota</taxon>
        <taxon>Fungi</taxon>
        <taxon>Dikarya</taxon>
        <taxon>Basidiomycota</taxon>
        <taxon>Agaricomycotina</taxon>
        <taxon>Agaricomycetes</taxon>
        <taxon>Agaricomycetidae</taxon>
        <taxon>Boletales</taxon>
        <taxon>Boletales incertae sedis</taxon>
        <taxon>Leucogyrophana</taxon>
    </lineage>
</organism>
<dbReference type="EMBL" id="MU267424">
    <property type="protein sequence ID" value="KAH7916947.1"/>
    <property type="molecule type" value="Genomic_DNA"/>
</dbReference>
<proteinExistence type="predicted"/>
<gene>
    <name evidence="1" type="ORF">BV22DRAFT_1135856</name>
</gene>
<evidence type="ECO:0000313" key="1">
    <source>
        <dbReference type="EMBL" id="KAH7916947.1"/>
    </source>
</evidence>
<evidence type="ECO:0000313" key="2">
    <source>
        <dbReference type="Proteomes" id="UP000790709"/>
    </source>
</evidence>
<protein>
    <submittedName>
        <fullName evidence="1">Uncharacterized protein</fullName>
    </submittedName>
</protein>
<dbReference type="Proteomes" id="UP000790709">
    <property type="component" value="Unassembled WGS sequence"/>
</dbReference>